<dbReference type="PANTHER" id="PTHR23342:SF0">
    <property type="entry name" value="N-ACETYLGLUTAMATE SYNTHASE, MITOCHONDRIAL"/>
    <property type="match status" value="1"/>
</dbReference>
<dbReference type="InterPro" id="IPR004662">
    <property type="entry name" value="AcgluKinase_fam"/>
</dbReference>
<dbReference type="Pfam" id="PF00696">
    <property type="entry name" value="AA_kinase"/>
    <property type="match status" value="1"/>
</dbReference>
<dbReference type="FunFam" id="3.40.1160.10:FF:000004">
    <property type="entry name" value="Acetylglutamate kinase"/>
    <property type="match status" value="1"/>
</dbReference>
<evidence type="ECO:0000256" key="8">
    <source>
        <dbReference type="ARBA" id="ARBA00022840"/>
    </source>
</evidence>
<reference evidence="10" key="1">
    <citation type="journal article" date="2015" name="Nature">
        <title>Complex archaea that bridge the gap between prokaryotes and eukaryotes.</title>
        <authorList>
            <person name="Spang A."/>
            <person name="Saw J.H."/>
            <person name="Jorgensen S.L."/>
            <person name="Zaremba-Niedzwiedzka K."/>
            <person name="Martijn J."/>
            <person name="Lind A.E."/>
            <person name="van Eijk R."/>
            <person name="Schleper C."/>
            <person name="Guy L."/>
            <person name="Ettema T.J."/>
        </authorList>
    </citation>
    <scope>NUCLEOTIDE SEQUENCE</scope>
</reference>
<keyword evidence="4" id="KW-0028">Amino-acid biosynthesis</keyword>
<dbReference type="GO" id="GO:0005737">
    <property type="term" value="C:cytoplasm"/>
    <property type="evidence" value="ECO:0007669"/>
    <property type="project" value="InterPro"/>
</dbReference>
<evidence type="ECO:0000256" key="5">
    <source>
        <dbReference type="ARBA" id="ARBA00022679"/>
    </source>
</evidence>
<accession>A0A0F8YQX9</accession>
<name>A0A0F8YQX9_9ZZZZ</name>
<feature type="non-terminal residue" evidence="10">
    <location>
        <position position="1"/>
    </location>
</feature>
<comment type="caution">
    <text evidence="10">The sequence shown here is derived from an EMBL/GenBank/DDBJ whole genome shotgun (WGS) entry which is preliminary data.</text>
</comment>
<keyword evidence="8" id="KW-0067">ATP-binding</keyword>
<dbReference type="EMBL" id="LAZR01064944">
    <property type="protein sequence ID" value="KKK56534.1"/>
    <property type="molecule type" value="Genomic_DNA"/>
</dbReference>
<evidence type="ECO:0000313" key="10">
    <source>
        <dbReference type="EMBL" id="KKK56534.1"/>
    </source>
</evidence>
<organism evidence="10">
    <name type="scientific">marine sediment metagenome</name>
    <dbReference type="NCBI Taxonomy" id="412755"/>
    <lineage>
        <taxon>unclassified sequences</taxon>
        <taxon>metagenomes</taxon>
        <taxon>ecological metagenomes</taxon>
    </lineage>
</organism>
<evidence type="ECO:0000256" key="7">
    <source>
        <dbReference type="ARBA" id="ARBA00022777"/>
    </source>
</evidence>
<evidence type="ECO:0000256" key="4">
    <source>
        <dbReference type="ARBA" id="ARBA00022605"/>
    </source>
</evidence>
<dbReference type="PIRSF" id="PIRSF000728">
    <property type="entry name" value="NAGK"/>
    <property type="match status" value="1"/>
</dbReference>
<dbReference type="HAMAP" id="MF_00082">
    <property type="entry name" value="ArgB"/>
    <property type="match status" value="1"/>
</dbReference>
<dbReference type="PRINTS" id="PR00474">
    <property type="entry name" value="GLU5KINASE"/>
</dbReference>
<evidence type="ECO:0000256" key="2">
    <source>
        <dbReference type="ARBA" id="ARBA00013065"/>
    </source>
</evidence>
<evidence type="ECO:0000256" key="3">
    <source>
        <dbReference type="ARBA" id="ARBA00022571"/>
    </source>
</evidence>
<dbReference type="InterPro" id="IPR036393">
    <property type="entry name" value="AceGlu_kinase-like_sf"/>
</dbReference>
<sequence length="325" mass="35027">GKMGIIFDSFLREKASVELAWLIFGTFLGITDRNMEQAIQKAKAMIEAMEYIRQFKDKVVVIKLGGSILDDMDLQKKLLTDIVFMATVGMRPLIVHGGGKAITKAMNEAGLEPVWVHGRRYTDQRTLAIAEHTLVHKVNKPICDTLNEIGCQTMALHSLSSCVLFAEPLKLKSNEGRTLDLGLVGQVNKINAELLITLCETGTIPVIAPVACDRTGEKLNVNADNAAGKVAAAVKAEKIVFVSDTHGILSDRNNPASTISSLSEAEIEKMVAVGTITEGMMPKVGACIAALDGGAKKAHVIDGRIPHSLLLEIYTDKGIGTQIIK</sequence>
<dbReference type="InterPro" id="IPR001048">
    <property type="entry name" value="Asp/Glu/Uridylate_kinase"/>
</dbReference>
<dbReference type="PANTHER" id="PTHR23342">
    <property type="entry name" value="N-ACETYLGLUTAMATE SYNTHASE"/>
    <property type="match status" value="1"/>
</dbReference>
<gene>
    <name evidence="10" type="ORF">LCGC14_3063570</name>
</gene>
<dbReference type="GO" id="GO:0006526">
    <property type="term" value="P:L-arginine biosynthetic process"/>
    <property type="evidence" value="ECO:0007669"/>
    <property type="project" value="UniProtKB-KW"/>
</dbReference>
<keyword evidence="3" id="KW-0055">Arginine biosynthesis</keyword>
<dbReference type="SUPFAM" id="SSF53633">
    <property type="entry name" value="Carbamate kinase-like"/>
    <property type="match status" value="1"/>
</dbReference>
<dbReference type="NCBIfam" id="TIGR00761">
    <property type="entry name" value="argB"/>
    <property type="match status" value="1"/>
</dbReference>
<dbReference type="Gene3D" id="3.40.1160.10">
    <property type="entry name" value="Acetylglutamate kinase-like"/>
    <property type="match status" value="1"/>
</dbReference>
<dbReference type="AlphaFoldDB" id="A0A0F8YQX9"/>
<keyword evidence="6" id="KW-0547">Nucleotide-binding</keyword>
<keyword evidence="5" id="KW-0808">Transferase</keyword>
<evidence type="ECO:0000256" key="6">
    <source>
        <dbReference type="ARBA" id="ARBA00022741"/>
    </source>
</evidence>
<dbReference type="InterPro" id="IPR001057">
    <property type="entry name" value="Glu/AcGlu_kinase"/>
</dbReference>
<evidence type="ECO:0000256" key="1">
    <source>
        <dbReference type="ARBA" id="ARBA00004828"/>
    </source>
</evidence>
<keyword evidence="7" id="KW-0418">Kinase</keyword>
<dbReference type="EC" id="2.7.2.8" evidence="2"/>
<proteinExistence type="inferred from homology"/>
<protein>
    <recommendedName>
        <fullName evidence="2">acetylglutamate kinase</fullName>
        <ecNumber evidence="2">2.7.2.8</ecNumber>
    </recommendedName>
</protein>
<comment type="pathway">
    <text evidence="1">Amino-acid biosynthesis; L-arginine biosynthesis; N(2)-acetyl-L-ornithine from L-glutamate: step 2/4.</text>
</comment>
<feature type="domain" description="Aspartate/glutamate/uridylate kinase" evidence="9">
    <location>
        <begin position="58"/>
        <end position="302"/>
    </location>
</feature>
<evidence type="ECO:0000259" key="9">
    <source>
        <dbReference type="Pfam" id="PF00696"/>
    </source>
</evidence>
<dbReference type="InterPro" id="IPR037528">
    <property type="entry name" value="ArgB"/>
</dbReference>
<dbReference type="GO" id="GO:0005524">
    <property type="term" value="F:ATP binding"/>
    <property type="evidence" value="ECO:0007669"/>
    <property type="project" value="UniProtKB-KW"/>
</dbReference>
<dbReference type="GO" id="GO:0003991">
    <property type="term" value="F:acetylglutamate kinase activity"/>
    <property type="evidence" value="ECO:0007669"/>
    <property type="project" value="UniProtKB-EC"/>
</dbReference>